<name>A0ABD2Q2L0_9PLAT</name>
<evidence type="ECO:0000256" key="3">
    <source>
        <dbReference type="ARBA" id="ARBA00018873"/>
    </source>
</evidence>
<protein>
    <recommendedName>
        <fullName evidence="3">Thyrotropin-releasing hormone receptor</fullName>
    </recommendedName>
    <alternativeName>
        <fullName evidence="7">Thyroliberin receptor</fullName>
    </alternativeName>
</protein>
<evidence type="ECO:0000256" key="7">
    <source>
        <dbReference type="ARBA" id="ARBA00032251"/>
    </source>
</evidence>
<dbReference type="EMBL" id="JBJKFK010001486">
    <property type="protein sequence ID" value="KAL3312971.1"/>
    <property type="molecule type" value="Genomic_DNA"/>
</dbReference>
<dbReference type="Gene3D" id="1.20.1070.10">
    <property type="entry name" value="Rhodopsin 7-helix transmembrane proteins"/>
    <property type="match status" value="1"/>
</dbReference>
<dbReference type="PROSITE" id="PS50262">
    <property type="entry name" value="G_PROTEIN_RECEP_F1_2"/>
    <property type="match status" value="1"/>
</dbReference>
<evidence type="ECO:0000259" key="10">
    <source>
        <dbReference type="PROSITE" id="PS50262"/>
    </source>
</evidence>
<comment type="similarity">
    <text evidence="8">Belongs to the G-protein coupled receptor 1 family.</text>
</comment>
<dbReference type="PANTHER" id="PTHR46061:SF3">
    <property type="entry name" value="THYROTROPIN-RELEASING HORMONE RECEPTOR"/>
    <property type="match status" value="1"/>
</dbReference>
<feature type="transmembrane region" description="Helical" evidence="9">
    <location>
        <begin position="45"/>
        <end position="66"/>
    </location>
</feature>
<dbReference type="InterPro" id="IPR000276">
    <property type="entry name" value="GPCR_Rhodpsn"/>
</dbReference>
<dbReference type="GO" id="GO:0016020">
    <property type="term" value="C:membrane"/>
    <property type="evidence" value="ECO:0007669"/>
    <property type="project" value="UniProtKB-SubCell"/>
</dbReference>
<comment type="function">
    <text evidence="1">Receptor for thyrotropin-releasing hormone (TRH). Upon ligand binding, this G-protein-coupled receptor triggers activation of the phosphatidylinositol (IP3)-calcium-protein kinase C (PKC) pathway.</text>
</comment>
<evidence type="ECO:0000256" key="5">
    <source>
        <dbReference type="ARBA" id="ARBA00022989"/>
    </source>
</evidence>
<dbReference type="SMART" id="SM01381">
    <property type="entry name" value="7TM_GPCR_Srsx"/>
    <property type="match status" value="1"/>
</dbReference>
<keyword evidence="4 8" id="KW-0812">Transmembrane</keyword>
<dbReference type="PROSITE" id="PS00237">
    <property type="entry name" value="G_PROTEIN_RECEP_F1_1"/>
    <property type="match status" value="1"/>
</dbReference>
<dbReference type="PRINTS" id="PR00237">
    <property type="entry name" value="GPCRRHODOPSN"/>
</dbReference>
<dbReference type="InterPro" id="IPR002120">
    <property type="entry name" value="TRH_rcpt_1"/>
</dbReference>
<feature type="transmembrane region" description="Helical" evidence="9">
    <location>
        <begin position="281"/>
        <end position="301"/>
    </location>
</feature>
<organism evidence="11 12">
    <name type="scientific">Cichlidogyrus casuarinus</name>
    <dbReference type="NCBI Taxonomy" id="1844966"/>
    <lineage>
        <taxon>Eukaryota</taxon>
        <taxon>Metazoa</taxon>
        <taxon>Spiralia</taxon>
        <taxon>Lophotrochozoa</taxon>
        <taxon>Platyhelminthes</taxon>
        <taxon>Monogenea</taxon>
        <taxon>Monopisthocotylea</taxon>
        <taxon>Dactylogyridea</taxon>
        <taxon>Ancyrocephalidae</taxon>
        <taxon>Cichlidogyrus</taxon>
    </lineage>
</organism>
<accession>A0ABD2Q2L0</accession>
<dbReference type="InterPro" id="IPR017452">
    <property type="entry name" value="GPCR_Rhodpsn_7TM"/>
</dbReference>
<feature type="transmembrane region" description="Helical" evidence="9">
    <location>
        <begin position="181"/>
        <end position="200"/>
    </location>
</feature>
<evidence type="ECO:0000256" key="2">
    <source>
        <dbReference type="ARBA" id="ARBA00004370"/>
    </source>
</evidence>
<reference evidence="11 12" key="1">
    <citation type="submission" date="2024-11" db="EMBL/GenBank/DDBJ databases">
        <title>Adaptive evolution of stress response genes in parasites aligns with host niche diversity.</title>
        <authorList>
            <person name="Hahn C."/>
            <person name="Resl P."/>
        </authorList>
    </citation>
    <scope>NUCLEOTIDE SEQUENCE [LARGE SCALE GENOMIC DNA]</scope>
    <source>
        <strain evidence="11">EGGRZ-B1_66</strain>
        <tissue evidence="11">Body</tissue>
    </source>
</reference>
<evidence type="ECO:0000313" key="12">
    <source>
        <dbReference type="Proteomes" id="UP001626550"/>
    </source>
</evidence>
<dbReference type="PANTHER" id="PTHR46061">
    <property type="entry name" value="THYROTROPIN-RELEASING HORMONE RECEPTOR"/>
    <property type="match status" value="1"/>
</dbReference>
<keyword evidence="6 9" id="KW-0472">Membrane</keyword>
<keyword evidence="8" id="KW-0675">Receptor</keyword>
<proteinExistence type="inferred from homology"/>
<feature type="transmembrane region" description="Helical" evidence="9">
    <location>
        <begin position="86"/>
        <end position="107"/>
    </location>
</feature>
<dbReference type="AlphaFoldDB" id="A0ABD2Q2L0"/>
<dbReference type="Proteomes" id="UP001626550">
    <property type="component" value="Unassembled WGS sequence"/>
</dbReference>
<comment type="subcellular location">
    <subcellularLocation>
        <location evidence="2">Membrane</location>
    </subcellularLocation>
</comment>
<keyword evidence="5 9" id="KW-1133">Transmembrane helix</keyword>
<evidence type="ECO:0000256" key="4">
    <source>
        <dbReference type="ARBA" id="ARBA00022692"/>
    </source>
</evidence>
<feature type="transmembrane region" description="Helical" evidence="9">
    <location>
        <begin position="128"/>
        <end position="149"/>
    </location>
</feature>
<feature type="transmembrane region" description="Helical" evidence="9">
    <location>
        <begin position="321"/>
        <end position="339"/>
    </location>
</feature>
<evidence type="ECO:0000313" key="11">
    <source>
        <dbReference type="EMBL" id="KAL3312971.1"/>
    </source>
</evidence>
<dbReference type="Pfam" id="PF00001">
    <property type="entry name" value="7tm_1"/>
    <property type="match status" value="1"/>
</dbReference>
<evidence type="ECO:0000256" key="8">
    <source>
        <dbReference type="RuleBase" id="RU000688"/>
    </source>
</evidence>
<gene>
    <name evidence="11" type="ORF">Ciccas_008431</name>
</gene>
<dbReference type="SUPFAM" id="SSF81321">
    <property type="entry name" value="Family A G protein-coupled receptor-like"/>
    <property type="match status" value="1"/>
</dbReference>
<evidence type="ECO:0000256" key="1">
    <source>
        <dbReference type="ARBA" id="ARBA00004100"/>
    </source>
</evidence>
<comment type="caution">
    <text evidence="11">The sequence shown here is derived from an EMBL/GenBank/DDBJ whole genome shotgun (WGS) entry which is preliminary data.</text>
</comment>
<dbReference type="GO" id="GO:0004930">
    <property type="term" value="F:G protein-coupled receptor activity"/>
    <property type="evidence" value="ECO:0007669"/>
    <property type="project" value="UniProtKB-KW"/>
</dbReference>
<feature type="domain" description="G-protein coupled receptors family 1 profile" evidence="10">
    <location>
        <begin position="24"/>
        <end position="337"/>
    </location>
</feature>
<keyword evidence="8" id="KW-0297">G-protein coupled receptor</keyword>
<keyword evidence="8" id="KW-0807">Transducer</keyword>
<keyword evidence="12" id="KW-1185">Reference proteome</keyword>
<feature type="transmembrane region" description="Helical" evidence="9">
    <location>
        <begin position="12"/>
        <end position="33"/>
    </location>
</feature>
<evidence type="ECO:0000256" key="6">
    <source>
        <dbReference type="ARBA" id="ARBA00023136"/>
    </source>
</evidence>
<evidence type="ECO:0000256" key="9">
    <source>
        <dbReference type="SAM" id="Phobius"/>
    </source>
</evidence>
<sequence length="359" mass="40945">MLRLSYRLVVGFSGFVTLIVGLVGNALVIAVIITTRSLHTPTNCYLVSVAVSDFLLILTANMEAVITQVLFGDMYFHVHSLILCRIWATMQYLCADVSALSIAAFSVERWIAVCHPLKAQRMCTIDRALKIITAIWVLNIAYCSSWLFLSEQEFFNTEFGFMMLCKPANIPFFFWNYMADFILFYVFPLTVTAVLYVQIAKKLYTHKSSRTHSMALLLISRICCCCSNNPIQITAHDEDNGGSIINGSHQNSKLRPFREGQVPTDIDYKQSAKRLKARRSIVKMLMIVVILFTVLCAPYRVMMVINDPSAPRIKDAWFKFFATYVLYINSAINPILYNAMSRKFRRAFKDSLLRVTKYG</sequence>